<dbReference type="InterPro" id="IPR010779">
    <property type="entry name" value="DUF1372"/>
</dbReference>
<name>A0A0Z8UCG5_STRSU</name>
<reference evidence="1 2" key="1">
    <citation type="submission" date="2016-02" db="EMBL/GenBank/DDBJ databases">
        <authorList>
            <consortium name="Pathogen Informatics"/>
        </authorList>
    </citation>
    <scope>NUCLEOTIDE SEQUENCE [LARGE SCALE GENOMIC DNA]</scope>
    <source>
        <strain evidence="1 2">SS993</strain>
    </source>
</reference>
<accession>A0A0Z8UCG5</accession>
<gene>
    <name evidence="1" type="ORF">ERS132531_00176</name>
</gene>
<dbReference type="Proteomes" id="UP000074903">
    <property type="component" value="Unassembled WGS sequence"/>
</dbReference>
<dbReference type="RefSeq" id="WP_044765344.1">
    <property type="nucleotide sequence ID" value="NZ_CEHB01000071.1"/>
</dbReference>
<organism evidence="1 2">
    <name type="scientific">Streptococcus suis</name>
    <dbReference type="NCBI Taxonomy" id="1307"/>
    <lineage>
        <taxon>Bacteria</taxon>
        <taxon>Bacillati</taxon>
        <taxon>Bacillota</taxon>
        <taxon>Bacilli</taxon>
        <taxon>Lactobacillales</taxon>
        <taxon>Streptococcaceae</taxon>
        <taxon>Streptococcus</taxon>
    </lineage>
</organism>
<dbReference type="AlphaFoldDB" id="A0A0Z8UCG5"/>
<evidence type="ECO:0000313" key="1">
    <source>
        <dbReference type="EMBL" id="CYX34568.1"/>
    </source>
</evidence>
<sequence>MHFLGDQYKQCEPVIIYQVDNTGTEMFGKVTAKDVVDGHYYVEVKSYGKFLVTREQCEEIEIGQEMPEWLKGRKE</sequence>
<dbReference type="EMBL" id="FILX01000002">
    <property type="protein sequence ID" value="CYX34568.1"/>
    <property type="molecule type" value="Genomic_DNA"/>
</dbReference>
<dbReference type="Pfam" id="PF07116">
    <property type="entry name" value="DUF1372"/>
    <property type="match status" value="1"/>
</dbReference>
<proteinExistence type="predicted"/>
<evidence type="ECO:0000313" key="2">
    <source>
        <dbReference type="Proteomes" id="UP000074903"/>
    </source>
</evidence>
<protein>
    <submittedName>
        <fullName evidence="1">Phage protein</fullName>
    </submittedName>
</protein>